<accession>A0A4Z2IHW6</accession>
<dbReference type="Proteomes" id="UP000314294">
    <property type="component" value="Unassembled WGS sequence"/>
</dbReference>
<evidence type="ECO:0000313" key="2">
    <source>
        <dbReference type="Proteomes" id="UP000314294"/>
    </source>
</evidence>
<keyword evidence="2" id="KW-1185">Reference proteome</keyword>
<protein>
    <submittedName>
        <fullName evidence="1">Uncharacterized protein</fullName>
    </submittedName>
</protein>
<proteinExistence type="predicted"/>
<comment type="caution">
    <text evidence="1">The sequence shown here is derived from an EMBL/GenBank/DDBJ whole genome shotgun (WGS) entry which is preliminary data.</text>
</comment>
<dbReference type="EMBL" id="SRLO01000090">
    <property type="protein sequence ID" value="TNN76783.1"/>
    <property type="molecule type" value="Genomic_DNA"/>
</dbReference>
<dbReference type="AlphaFoldDB" id="A0A4Z2IHW6"/>
<name>A0A4Z2IHW6_9TELE</name>
<reference evidence="1 2" key="1">
    <citation type="submission" date="2019-03" db="EMBL/GenBank/DDBJ databases">
        <title>First draft genome of Liparis tanakae, snailfish: a comprehensive survey of snailfish specific genes.</title>
        <authorList>
            <person name="Kim W."/>
            <person name="Song I."/>
            <person name="Jeong J.-H."/>
            <person name="Kim D."/>
            <person name="Kim S."/>
            <person name="Ryu S."/>
            <person name="Song J.Y."/>
            <person name="Lee S.K."/>
        </authorList>
    </citation>
    <scope>NUCLEOTIDE SEQUENCE [LARGE SCALE GENOMIC DNA]</scope>
    <source>
        <tissue evidence="1">Muscle</tissue>
    </source>
</reference>
<organism evidence="1 2">
    <name type="scientific">Liparis tanakae</name>
    <name type="common">Tanaka's snailfish</name>
    <dbReference type="NCBI Taxonomy" id="230148"/>
    <lineage>
        <taxon>Eukaryota</taxon>
        <taxon>Metazoa</taxon>
        <taxon>Chordata</taxon>
        <taxon>Craniata</taxon>
        <taxon>Vertebrata</taxon>
        <taxon>Euteleostomi</taxon>
        <taxon>Actinopterygii</taxon>
        <taxon>Neopterygii</taxon>
        <taxon>Teleostei</taxon>
        <taxon>Neoteleostei</taxon>
        <taxon>Acanthomorphata</taxon>
        <taxon>Eupercaria</taxon>
        <taxon>Perciformes</taxon>
        <taxon>Cottioidei</taxon>
        <taxon>Cottales</taxon>
        <taxon>Liparidae</taxon>
        <taxon>Liparis</taxon>
    </lineage>
</organism>
<gene>
    <name evidence="1" type="ORF">EYF80_013032</name>
</gene>
<evidence type="ECO:0000313" key="1">
    <source>
        <dbReference type="EMBL" id="TNN76783.1"/>
    </source>
</evidence>
<sequence length="143" mass="15414">MSALGFTITACSYGRRSRLMKLAIANPSMMSSSCELDSRLFRRGGRGALAVAAGRGAFLPGREAASLPGLCPSLSEQEELGSGLRASLLPASRNLRTLSRLVRHLRPGFNFPSMLWENAYSVKEKDKHNSTAGARRTARCSAL</sequence>